<dbReference type="AlphaFoldDB" id="X8CIU9"/>
<organism evidence="2 3">
    <name type="scientific">Mycobacterium intracellulare 1956</name>
    <dbReference type="NCBI Taxonomy" id="1299331"/>
    <lineage>
        <taxon>Bacteria</taxon>
        <taxon>Bacillati</taxon>
        <taxon>Actinomycetota</taxon>
        <taxon>Actinomycetes</taxon>
        <taxon>Mycobacteriales</taxon>
        <taxon>Mycobacteriaceae</taxon>
        <taxon>Mycobacterium</taxon>
        <taxon>Mycobacterium avium complex (MAC)</taxon>
    </lineage>
</organism>
<evidence type="ECO:0000313" key="3">
    <source>
        <dbReference type="Proteomes" id="UP000020825"/>
    </source>
</evidence>
<dbReference type="PATRIC" id="fig|1299331.3.peg.4096"/>
<feature type="region of interest" description="Disordered" evidence="1">
    <location>
        <begin position="1"/>
        <end position="38"/>
    </location>
</feature>
<comment type="caution">
    <text evidence="2">The sequence shown here is derived from an EMBL/GenBank/DDBJ whole genome shotgun (WGS) entry which is preliminary data.</text>
</comment>
<dbReference type="Proteomes" id="UP000020825">
    <property type="component" value="Unassembled WGS sequence"/>
</dbReference>
<dbReference type="EMBL" id="JAOG01000002">
    <property type="protein sequence ID" value="EUA56039.1"/>
    <property type="molecule type" value="Genomic_DNA"/>
</dbReference>
<evidence type="ECO:0000313" key="2">
    <source>
        <dbReference type="EMBL" id="EUA56039.1"/>
    </source>
</evidence>
<proteinExistence type="predicted"/>
<sequence>MVRAHSRPSIRATSAPGASKIGRRATRGAHDRASTLNA</sequence>
<name>X8CIU9_MYCIT</name>
<evidence type="ECO:0000256" key="1">
    <source>
        <dbReference type="SAM" id="MobiDB-lite"/>
    </source>
</evidence>
<accession>X8CIU9</accession>
<gene>
    <name evidence="2" type="ORF">I550_4197</name>
</gene>
<protein>
    <submittedName>
        <fullName evidence="2">Uncharacterized protein</fullName>
    </submittedName>
</protein>
<reference evidence="2 3" key="1">
    <citation type="submission" date="2013-12" db="EMBL/GenBank/DDBJ databases">
        <authorList>
            <person name="Zelazny A."/>
            <person name="Olivier K."/>
            <person name="Holland S."/>
            <person name="Lenaerts A."/>
            <person name="Ordway D."/>
            <person name="DeGroote M.A."/>
            <person name="Parker T."/>
            <person name="Sizemore C."/>
            <person name="Tallon L.J."/>
            <person name="Sadzewicz L.K."/>
            <person name="Sengamalay N."/>
            <person name="Fraser C.M."/>
            <person name="Hine E."/>
            <person name="Shefchek K.A."/>
            <person name="Das S.P."/>
            <person name="Tettelin H."/>
        </authorList>
    </citation>
    <scope>NUCLEOTIDE SEQUENCE [LARGE SCALE GENOMIC DNA]</scope>
    <source>
        <strain evidence="2 3">1956</strain>
    </source>
</reference>
<feature type="compositionally biased region" description="Basic and acidic residues" evidence="1">
    <location>
        <begin position="28"/>
        <end position="38"/>
    </location>
</feature>